<dbReference type="GO" id="GO:0003824">
    <property type="term" value="F:catalytic activity"/>
    <property type="evidence" value="ECO:0007669"/>
    <property type="project" value="InterPro"/>
</dbReference>
<sequence>VSAPAEHVLLIAMSRPKALNMFDEQMEDEMRQVLEWADEDKDVWAMVLTGEGGVFCAGGDIKLYRPSDPIPPSLFYGMTPEGFGYLSRRPRATKPIIAAVNGMVIGGGLEIVLNCDIVVASDKARFGLPETKNGLVAIHGALPRLARVAGHQASLASEAYLMGRTLTAKEAHARFGFVNRVVPHDFVLSAALGLASQIVSLAKSASANAPGS</sequence>
<dbReference type="AlphaFoldDB" id="K5WUD3"/>
<dbReference type="SUPFAM" id="SSF52096">
    <property type="entry name" value="ClpP/crotonase"/>
    <property type="match status" value="1"/>
</dbReference>
<evidence type="ECO:0000256" key="1">
    <source>
        <dbReference type="ARBA" id="ARBA00005254"/>
    </source>
</evidence>
<dbReference type="InterPro" id="IPR029045">
    <property type="entry name" value="ClpP/crotonase-like_dom_sf"/>
</dbReference>
<evidence type="ECO:0008006" key="5">
    <source>
        <dbReference type="Google" id="ProtNLM"/>
    </source>
</evidence>
<dbReference type="PROSITE" id="PS00166">
    <property type="entry name" value="ENOYL_COA_HYDRATASE"/>
    <property type="match status" value="1"/>
</dbReference>
<protein>
    <recommendedName>
        <fullName evidence="5">Enoyl-CoA hydratase</fullName>
    </recommendedName>
</protein>
<dbReference type="PANTHER" id="PTHR11941:SF158">
    <property type="entry name" value="ENOYL-COA HYDRATASE (AFU_ORTHOLOGUE AFUA_2G10650)"/>
    <property type="match status" value="1"/>
</dbReference>
<keyword evidence="4" id="KW-1185">Reference proteome</keyword>
<proteinExistence type="inferred from homology"/>
<dbReference type="EMBL" id="JH930473">
    <property type="protein sequence ID" value="EKM54062.1"/>
    <property type="molecule type" value="Genomic_DNA"/>
</dbReference>
<dbReference type="GeneID" id="18920283"/>
<dbReference type="KEGG" id="pco:PHACADRAFT_73276"/>
<dbReference type="InterPro" id="IPR001753">
    <property type="entry name" value="Enoyl-CoA_hydra/iso"/>
</dbReference>
<feature type="non-terminal residue" evidence="3">
    <location>
        <position position="1"/>
    </location>
</feature>
<organism evidence="3 4">
    <name type="scientific">Phanerochaete carnosa (strain HHB-10118-sp)</name>
    <name type="common">White-rot fungus</name>
    <name type="synonym">Peniophora carnosa</name>
    <dbReference type="NCBI Taxonomy" id="650164"/>
    <lineage>
        <taxon>Eukaryota</taxon>
        <taxon>Fungi</taxon>
        <taxon>Dikarya</taxon>
        <taxon>Basidiomycota</taxon>
        <taxon>Agaricomycotina</taxon>
        <taxon>Agaricomycetes</taxon>
        <taxon>Polyporales</taxon>
        <taxon>Phanerochaetaceae</taxon>
        <taxon>Phanerochaete</taxon>
    </lineage>
</organism>
<dbReference type="RefSeq" id="XP_007396764.1">
    <property type="nucleotide sequence ID" value="XM_007396702.1"/>
</dbReference>
<dbReference type="PANTHER" id="PTHR11941">
    <property type="entry name" value="ENOYL-COA HYDRATASE-RELATED"/>
    <property type="match status" value="1"/>
</dbReference>
<gene>
    <name evidence="3" type="ORF">PHACADRAFT_73276</name>
</gene>
<dbReference type="STRING" id="650164.K5WUD3"/>
<dbReference type="Proteomes" id="UP000008370">
    <property type="component" value="Unassembled WGS sequence"/>
</dbReference>
<evidence type="ECO:0000313" key="3">
    <source>
        <dbReference type="EMBL" id="EKM54062.1"/>
    </source>
</evidence>
<evidence type="ECO:0000313" key="4">
    <source>
        <dbReference type="Proteomes" id="UP000008370"/>
    </source>
</evidence>
<dbReference type="OrthoDB" id="2139957at2759"/>
<accession>K5WUD3</accession>
<evidence type="ECO:0000256" key="2">
    <source>
        <dbReference type="RuleBase" id="RU003707"/>
    </source>
</evidence>
<feature type="non-terminal residue" evidence="3">
    <location>
        <position position="212"/>
    </location>
</feature>
<dbReference type="HOGENOM" id="CLU_009834_7_4_1"/>
<dbReference type="CDD" id="cd06558">
    <property type="entry name" value="crotonase-like"/>
    <property type="match status" value="1"/>
</dbReference>
<dbReference type="GO" id="GO:0005739">
    <property type="term" value="C:mitochondrion"/>
    <property type="evidence" value="ECO:0007669"/>
    <property type="project" value="TreeGrafter"/>
</dbReference>
<dbReference type="InterPro" id="IPR018376">
    <property type="entry name" value="Enoyl-CoA_hyd/isom_CS"/>
</dbReference>
<comment type="similarity">
    <text evidence="1 2">Belongs to the enoyl-CoA hydratase/isomerase family.</text>
</comment>
<dbReference type="GO" id="GO:0006635">
    <property type="term" value="P:fatty acid beta-oxidation"/>
    <property type="evidence" value="ECO:0007669"/>
    <property type="project" value="TreeGrafter"/>
</dbReference>
<reference evidence="3 4" key="1">
    <citation type="journal article" date="2012" name="BMC Genomics">
        <title>Comparative genomics of the white-rot fungi, Phanerochaete carnosa and P. chrysosporium, to elucidate the genetic basis of the distinct wood types they colonize.</title>
        <authorList>
            <person name="Suzuki H."/>
            <person name="MacDonald J."/>
            <person name="Syed K."/>
            <person name="Salamov A."/>
            <person name="Hori C."/>
            <person name="Aerts A."/>
            <person name="Henrissat B."/>
            <person name="Wiebenga A."/>
            <person name="vanKuyk P.A."/>
            <person name="Barry K."/>
            <person name="Lindquist E."/>
            <person name="LaButti K."/>
            <person name="Lapidus A."/>
            <person name="Lucas S."/>
            <person name="Coutinho P."/>
            <person name="Gong Y."/>
            <person name="Samejima M."/>
            <person name="Mahadevan R."/>
            <person name="Abou-Zaid M."/>
            <person name="de Vries R.P."/>
            <person name="Igarashi K."/>
            <person name="Yadav J.S."/>
            <person name="Grigoriev I.V."/>
            <person name="Master E.R."/>
        </authorList>
    </citation>
    <scope>NUCLEOTIDE SEQUENCE [LARGE SCALE GENOMIC DNA]</scope>
    <source>
        <strain evidence="3 4">HHB-10118-sp</strain>
    </source>
</reference>
<dbReference type="Pfam" id="PF00378">
    <property type="entry name" value="ECH_1"/>
    <property type="match status" value="1"/>
</dbReference>
<dbReference type="InParanoid" id="K5WUD3"/>
<name>K5WUD3_PHACS</name>
<dbReference type="Gene3D" id="3.90.226.10">
    <property type="entry name" value="2-enoyl-CoA Hydratase, Chain A, domain 1"/>
    <property type="match status" value="1"/>
</dbReference>